<organism evidence="3 4">
    <name type="scientific">Chlamydomonas eustigma</name>
    <dbReference type="NCBI Taxonomy" id="1157962"/>
    <lineage>
        <taxon>Eukaryota</taxon>
        <taxon>Viridiplantae</taxon>
        <taxon>Chlorophyta</taxon>
        <taxon>core chlorophytes</taxon>
        <taxon>Chlorophyceae</taxon>
        <taxon>CS clade</taxon>
        <taxon>Chlamydomonadales</taxon>
        <taxon>Chlamydomonadaceae</taxon>
        <taxon>Chlamydomonas</taxon>
    </lineage>
</organism>
<dbReference type="Proteomes" id="UP000232323">
    <property type="component" value="Unassembled WGS sequence"/>
</dbReference>
<dbReference type="PANTHER" id="PTHR11319:SF35">
    <property type="entry name" value="OUTER MEMBRANE PROTEIN PMPC-RELATED"/>
    <property type="match status" value="1"/>
</dbReference>
<keyword evidence="4" id="KW-1185">Reference proteome</keyword>
<feature type="compositionally biased region" description="Basic and acidic residues" evidence="1">
    <location>
        <begin position="1591"/>
        <end position="1604"/>
    </location>
</feature>
<feature type="transmembrane region" description="Helical" evidence="2">
    <location>
        <begin position="2136"/>
        <end position="2157"/>
    </location>
</feature>
<protein>
    <recommendedName>
        <fullName evidence="5">Right handed beta helix domain-containing protein</fullName>
    </recommendedName>
</protein>
<feature type="region of interest" description="Disordered" evidence="1">
    <location>
        <begin position="535"/>
        <end position="559"/>
    </location>
</feature>
<feature type="transmembrane region" description="Helical" evidence="2">
    <location>
        <begin position="1499"/>
        <end position="1519"/>
    </location>
</feature>
<gene>
    <name evidence="3" type="ORF">CEUSTIGMA_g8183.t1</name>
</gene>
<feature type="region of interest" description="Disordered" evidence="1">
    <location>
        <begin position="1628"/>
        <end position="1696"/>
    </location>
</feature>
<keyword evidence="2" id="KW-0812">Transmembrane</keyword>
<feature type="transmembrane region" description="Helical" evidence="2">
    <location>
        <begin position="1394"/>
        <end position="1416"/>
    </location>
</feature>
<dbReference type="SMART" id="SM00710">
    <property type="entry name" value="PbH1"/>
    <property type="match status" value="10"/>
</dbReference>
<comment type="caution">
    <text evidence="3">The sequence shown here is derived from an EMBL/GenBank/DDBJ whole genome shotgun (WGS) entry which is preliminary data.</text>
</comment>
<dbReference type="OrthoDB" id="547223at2759"/>
<dbReference type="InterPro" id="IPR011050">
    <property type="entry name" value="Pectin_lyase_fold/virulence"/>
</dbReference>
<dbReference type="STRING" id="1157962.A0A250XCD8"/>
<name>A0A250XCD8_9CHLO</name>
<dbReference type="EMBL" id="BEGY01000056">
    <property type="protein sequence ID" value="GAX80748.1"/>
    <property type="molecule type" value="Genomic_DNA"/>
</dbReference>
<keyword evidence="2" id="KW-1133">Transmembrane helix</keyword>
<dbReference type="PANTHER" id="PTHR11319">
    <property type="entry name" value="G PROTEIN-COUPLED RECEPTOR-RELATED"/>
    <property type="match status" value="1"/>
</dbReference>
<reference evidence="3 4" key="1">
    <citation type="submission" date="2017-08" db="EMBL/GenBank/DDBJ databases">
        <title>Acidophilic green algal genome provides insights into adaptation to an acidic environment.</title>
        <authorList>
            <person name="Hirooka S."/>
            <person name="Hirose Y."/>
            <person name="Kanesaki Y."/>
            <person name="Higuchi S."/>
            <person name="Fujiwara T."/>
            <person name="Onuma R."/>
            <person name="Era A."/>
            <person name="Ohbayashi R."/>
            <person name="Uzuka A."/>
            <person name="Nozaki H."/>
            <person name="Yoshikawa H."/>
            <person name="Miyagishima S.Y."/>
        </authorList>
    </citation>
    <scope>NUCLEOTIDE SEQUENCE [LARGE SCALE GENOMIC DNA]</scope>
    <source>
        <strain evidence="3 4">NIES-2499</strain>
    </source>
</reference>
<dbReference type="SUPFAM" id="SSF51126">
    <property type="entry name" value="Pectin lyase-like"/>
    <property type="match status" value="2"/>
</dbReference>
<evidence type="ECO:0000313" key="4">
    <source>
        <dbReference type="Proteomes" id="UP000232323"/>
    </source>
</evidence>
<accession>A0A250XCD8</accession>
<evidence type="ECO:0000256" key="1">
    <source>
        <dbReference type="SAM" id="MobiDB-lite"/>
    </source>
</evidence>
<feature type="transmembrane region" description="Helical" evidence="2">
    <location>
        <begin position="2164"/>
        <end position="2186"/>
    </location>
</feature>
<sequence>MLVIILKSREHFSCCLIQIYASSALYAAITNSNISHNIAVGSGGGVFVASGQQLSIKGVDGSVNSANQLGGAVSVSNTQNVILEDINTSRSTATQSGGAVSATFVTNLTIDQLTSNNCYTTGSGGAIYTSTALYTTINNSSLSNNIAIGSGGAVFVSSGQQLLIKGVDGSVSSASQSGGAVSVSNTQNVILENMNISSSTATQSGGAVSATFITNLTIDQLTSNNCYTTGSGGAIYMSSALHTAITNSNLSNNIAIGSGGAVYTSNANTLDIYAANISYNSASSQGGAICVYNLSSYLSLSHTSVEYNSAKDSGGAVYTSNSNQLQLSNLNLTRNSATGSGGAVFGSNTLLMNVSGGVNISGNTALGSGGGVYSLVGGSLLLSNNVNLTSNNAGGSGGAIYASNLTDTLNLTGLNIVSNSASESGGGLYASGVQTLQVVNSSLTNSSSSLAGGCIWANVTGCTLLSNSSFSTCTSSLSSGGAGFLYLPPQQLSSNYQNFSVNRSGCPVDLLQNLYPALSDSAQALLLPTQLSSVPASIPTSTPSGKRRLEGTSQPSEFSSYIPSNNDSYILPTLLISSVNVSLASAGTSGGALYLQLSPGSTALIDQLNAGSNNAISNDGGAMAVAMSVSALNSASLGNESAPQALINITNSNLTSNLAINGYGGALALSSGPTDTTMQVENGYGGALALSSGPTDTTMQVENGYGGALALSSGPTDTTMQVSLFNSFVASNVATRGGGISIQGSGLSLSLQNSTVLYNNTARIPKSSIPAVFTSTQTSSGGCIYARGCLSVLVSGGSRLSSCTAQPSSSITQPSYGGAISINSCSALAVHNCSITNSSADSGGAVHASTTTLLLLKDSTISNCTATGVLPALSAINATVQSSVYGTIDSFSGLGGAAQISGQSAALLQRCAFEGNSAGSFGGALSVTTNCSAKAQALLKNASQHNMSIPTLAYLPTFLTPYLDVLSPLAARASAGCFSTTLQQCSVRNNSAQVSGGGIFSSSSTGLSLTGLGFSDLSFSLQSPIDQASPAVMTAYHPLTNLSSQLVGSSCNMLGNKCFLGQGMNVGTMPASVAFTGQATQVNSAAGSTGNASAPSIPLVRFTASGSLVIPSTSPMTEINLPLYLLDALGENVTDPWLLSGISMSVGSNVEDTNILLILGTTFATYNVSTSTFVFSGLSLRAVVGETYRFFFYVDSTLSGGDVIQPLSVSVVVPDCSDGEFYVFNKTACYQCRGGTFALSSAANQPADFCLPCPVGAECSGGAVVVPTSSIWHSAAASTEMHNCLNPVACKRTFQQVTQLQNCQTAWYSYLLANTTLTPTEASEAAQYLISAYNCTLLDALNINNPFAYLNLLCADGYGGNLCAVCVTNSLGQVTGSSGSNYLCGVCSSKLQVLGANIGFFLVNLAMIIIQVLGALGEQTVVGQLQFTDISGLLISHLQYLVVVLKLGLQWPTSVTVLTTTASSITSVANEAFKVNALSCLSNDSSPEAQATYSMAGGLIIPAALIVTPLLVWLGLWLVRRHYLYPLIEAGSKKCMFCIGLPAVEEKDGGGDDDKPEVKEAENARSASSWRANKGADSHNSEVQLTPPEVKTGDQDSCESKQKSVADFLGGPDHDSAHIYSYRAGPVAESQAFEEDSAEPRDVVAESQAFEEDSAEPRDVVAEQGAAQHEDRTSSDSCKVSQGRRPKTMPGFSTQPSSQVFLSTLGAGLKLPPATSRAFLLPPIVHAAQEIEVAAVAAEAAASVQRSLLIRPRSEDGGVRSSVRSVGDVSLRSLQSFGSVGRSSYNVATAGDSGSALRNAVGGDLGAAFSSGKGAGQVWGDYADGHCLSMEGGSSALTSSLEGGDQVKRKDVESIKAKGKAGWDLLRHAALQAIEEDLPVCQDGKDGNPSADLERYPAVQSRSKSAAAVRQAVRVAASAFTRAALLRRLKLPEPIISKVVPRWFVPSDAPSTEPEEETKEGEKSGMLKALVDKLQLLDEYMPLHQQLLAVLINACFVVYQGWASSALSVFACQLIDTGVMDPSTPSYYAQFQQAAAPHGYWLLNMNQACYQGTHLSKWTPVGAVTSIIISIGIPTLTALPIYLNRNNLDSAEAQHQYGWLYMKYDYKHVPYWASVAQLELLLLVLVQVFSSSFSSVIQQAAVLQVTLLVIVLINTAVWPTVHPLLVLLSFISFAVLITTIALGILIGDGTVTVGNGTISILGTLIIFINVTFIGMLVVISYRHARSAIEKALFAAKAKTSVFFKTGINTSRLLFKSASDSLRRTMSLERRLTPAQDSSLSRTLHGGGNNSSSLRSSGRWSMRSILLRSSFRSSQVAAETVLADAATTV</sequence>
<proteinExistence type="predicted"/>
<feature type="region of interest" description="Disordered" evidence="1">
    <location>
        <begin position="1546"/>
        <end position="1612"/>
    </location>
</feature>
<feature type="region of interest" description="Disordered" evidence="1">
    <location>
        <begin position="2269"/>
        <end position="2295"/>
    </location>
</feature>
<evidence type="ECO:0000313" key="3">
    <source>
        <dbReference type="EMBL" id="GAX80748.1"/>
    </source>
</evidence>
<feature type="transmembrane region" description="Helical" evidence="2">
    <location>
        <begin position="2198"/>
        <end position="2221"/>
    </location>
</feature>
<dbReference type="InterPro" id="IPR006626">
    <property type="entry name" value="PbH1"/>
</dbReference>
<feature type="compositionally biased region" description="Polar residues" evidence="1">
    <location>
        <begin position="535"/>
        <end position="544"/>
    </location>
</feature>
<feature type="transmembrane region" description="Helical" evidence="2">
    <location>
        <begin position="2061"/>
        <end position="2083"/>
    </location>
</feature>
<evidence type="ECO:0000256" key="2">
    <source>
        <dbReference type="SAM" id="Phobius"/>
    </source>
</evidence>
<keyword evidence="2" id="KW-0472">Membrane</keyword>
<feature type="compositionally biased region" description="Basic and acidic residues" evidence="1">
    <location>
        <begin position="1546"/>
        <end position="1563"/>
    </location>
</feature>
<evidence type="ECO:0008006" key="5">
    <source>
        <dbReference type="Google" id="ProtNLM"/>
    </source>
</evidence>
<feature type="transmembrane region" description="Helical" evidence="2">
    <location>
        <begin position="2109"/>
        <end position="2130"/>
    </location>
</feature>